<dbReference type="EMBL" id="SJPS01000013">
    <property type="protein sequence ID" value="TWU20800.1"/>
    <property type="molecule type" value="Genomic_DNA"/>
</dbReference>
<dbReference type="RefSeq" id="WP_146453063.1">
    <property type="nucleotide sequence ID" value="NZ_SJPS01000013.1"/>
</dbReference>
<proteinExistence type="predicted"/>
<gene>
    <name evidence="4" type="primary">zraR_9</name>
    <name evidence="4" type="ORF">Pla144_48520</name>
</gene>
<evidence type="ECO:0000259" key="3">
    <source>
        <dbReference type="PROSITE" id="PS50110"/>
    </source>
</evidence>
<dbReference type="SMART" id="SM00448">
    <property type="entry name" value="REC"/>
    <property type="match status" value="1"/>
</dbReference>
<dbReference type="CDD" id="cd00156">
    <property type="entry name" value="REC"/>
    <property type="match status" value="1"/>
</dbReference>
<comment type="caution">
    <text evidence="4">The sequence shown here is derived from an EMBL/GenBank/DDBJ whole genome shotgun (WGS) entry which is preliminary data.</text>
</comment>
<dbReference type="PROSITE" id="PS50110">
    <property type="entry name" value="RESPONSE_REGULATORY"/>
    <property type="match status" value="1"/>
</dbReference>
<reference evidence="4 5" key="1">
    <citation type="submission" date="2019-02" db="EMBL/GenBank/DDBJ databases">
        <title>Deep-cultivation of Planctomycetes and their phenomic and genomic characterization uncovers novel biology.</title>
        <authorList>
            <person name="Wiegand S."/>
            <person name="Jogler M."/>
            <person name="Boedeker C."/>
            <person name="Pinto D."/>
            <person name="Vollmers J."/>
            <person name="Rivas-Marin E."/>
            <person name="Kohn T."/>
            <person name="Peeters S.H."/>
            <person name="Heuer A."/>
            <person name="Rast P."/>
            <person name="Oberbeckmann S."/>
            <person name="Bunk B."/>
            <person name="Jeske O."/>
            <person name="Meyerdierks A."/>
            <person name="Storesund J.E."/>
            <person name="Kallscheuer N."/>
            <person name="Luecker S."/>
            <person name="Lage O.M."/>
            <person name="Pohl T."/>
            <person name="Merkel B.J."/>
            <person name="Hornburger P."/>
            <person name="Mueller R.-W."/>
            <person name="Bruemmer F."/>
            <person name="Labrenz M."/>
            <person name="Spormann A.M."/>
            <person name="Op Den Camp H."/>
            <person name="Overmann J."/>
            <person name="Amann R."/>
            <person name="Jetten M.S.M."/>
            <person name="Mascher T."/>
            <person name="Medema M.H."/>
            <person name="Devos D.P."/>
            <person name="Kaster A.-K."/>
            <person name="Ovreas L."/>
            <person name="Rohde M."/>
            <person name="Galperin M.Y."/>
            <person name="Jogler C."/>
        </authorList>
    </citation>
    <scope>NUCLEOTIDE SEQUENCE [LARGE SCALE GENOMIC DNA]</scope>
    <source>
        <strain evidence="4 5">Pla144</strain>
    </source>
</reference>
<protein>
    <submittedName>
        <fullName evidence="4">Transcriptional regulatory protein ZraR</fullName>
    </submittedName>
</protein>
<evidence type="ECO:0000256" key="1">
    <source>
        <dbReference type="ARBA" id="ARBA00022553"/>
    </source>
</evidence>
<dbReference type="InterPro" id="IPR001789">
    <property type="entry name" value="Sig_transdc_resp-reg_receiver"/>
</dbReference>
<dbReference type="InterPro" id="IPR050595">
    <property type="entry name" value="Bact_response_regulator"/>
</dbReference>
<dbReference type="GO" id="GO:0000160">
    <property type="term" value="P:phosphorelay signal transduction system"/>
    <property type="evidence" value="ECO:0007669"/>
    <property type="project" value="InterPro"/>
</dbReference>
<comment type="caution">
    <text evidence="2">Lacks conserved residue(s) required for the propagation of feature annotation.</text>
</comment>
<dbReference type="Pfam" id="PF00072">
    <property type="entry name" value="Response_reg"/>
    <property type="match status" value="1"/>
</dbReference>
<evidence type="ECO:0000313" key="4">
    <source>
        <dbReference type="EMBL" id="TWU20800.1"/>
    </source>
</evidence>
<dbReference type="PANTHER" id="PTHR44591:SF3">
    <property type="entry name" value="RESPONSE REGULATORY DOMAIN-CONTAINING PROTEIN"/>
    <property type="match status" value="1"/>
</dbReference>
<keyword evidence="5" id="KW-1185">Reference proteome</keyword>
<feature type="domain" description="Response regulatory" evidence="3">
    <location>
        <begin position="11"/>
        <end position="125"/>
    </location>
</feature>
<dbReference type="Gene3D" id="3.40.50.2300">
    <property type="match status" value="1"/>
</dbReference>
<organism evidence="4 5">
    <name type="scientific">Bythopirellula polymerisocia</name>
    <dbReference type="NCBI Taxonomy" id="2528003"/>
    <lineage>
        <taxon>Bacteria</taxon>
        <taxon>Pseudomonadati</taxon>
        <taxon>Planctomycetota</taxon>
        <taxon>Planctomycetia</taxon>
        <taxon>Pirellulales</taxon>
        <taxon>Lacipirellulaceae</taxon>
        <taxon>Bythopirellula</taxon>
    </lineage>
</organism>
<evidence type="ECO:0000256" key="2">
    <source>
        <dbReference type="PROSITE-ProRule" id="PRU00169"/>
    </source>
</evidence>
<dbReference type="OrthoDB" id="279726at2"/>
<dbReference type="AlphaFoldDB" id="A0A5C6C8E3"/>
<name>A0A5C6C8E3_9BACT</name>
<evidence type="ECO:0000313" key="5">
    <source>
        <dbReference type="Proteomes" id="UP000318437"/>
    </source>
</evidence>
<dbReference type="SUPFAM" id="SSF52172">
    <property type="entry name" value="CheY-like"/>
    <property type="match status" value="1"/>
</dbReference>
<dbReference type="InterPro" id="IPR011006">
    <property type="entry name" value="CheY-like_superfamily"/>
</dbReference>
<keyword evidence="1" id="KW-0597">Phosphoprotein</keyword>
<accession>A0A5C6C8E3</accession>
<dbReference type="PANTHER" id="PTHR44591">
    <property type="entry name" value="STRESS RESPONSE REGULATOR PROTEIN 1"/>
    <property type="match status" value="1"/>
</dbReference>
<sequence>MMSPPTVNHIDLLVVDSESKDYRKLSIEALEAELVWHHADDGHQALQIASGKHVSLWFSNMQLADMSGIELLRLIKSVRPAVPFYLVSNHYSADEERKARAAGAAGYLSKPADHTWFEICRTTLARIKVRAGPSRRVNASRVS</sequence>
<dbReference type="Proteomes" id="UP000318437">
    <property type="component" value="Unassembled WGS sequence"/>
</dbReference>